<comment type="function">
    <text evidence="1">Hydrolyzes indole-3-acetamide (IAM) into indole-3-acetic acid (IAA).</text>
</comment>
<dbReference type="PANTHER" id="PTHR11895">
    <property type="entry name" value="TRANSAMIDASE"/>
    <property type="match status" value="1"/>
</dbReference>
<accession>A0ABS5FPA9</accession>
<evidence type="ECO:0000313" key="7">
    <source>
        <dbReference type="Proteomes" id="UP001315278"/>
    </source>
</evidence>
<feature type="domain" description="Amidase" evidence="5">
    <location>
        <begin position="25"/>
        <end position="450"/>
    </location>
</feature>
<name>A0ABS5FPA9_9BRAD</name>
<dbReference type="EMBL" id="JAFCJH010000029">
    <property type="protein sequence ID" value="MBR0798645.1"/>
    <property type="molecule type" value="Genomic_DNA"/>
</dbReference>
<dbReference type="Gene3D" id="3.90.1300.10">
    <property type="entry name" value="Amidase signature (AS) domain"/>
    <property type="match status" value="1"/>
</dbReference>
<keyword evidence="7" id="KW-1185">Reference proteome</keyword>
<dbReference type="PROSITE" id="PS00571">
    <property type="entry name" value="AMIDASES"/>
    <property type="match status" value="1"/>
</dbReference>
<feature type="region of interest" description="Disordered" evidence="4">
    <location>
        <begin position="141"/>
        <end position="161"/>
    </location>
</feature>
<dbReference type="SUPFAM" id="SSF75304">
    <property type="entry name" value="Amidase signature (AS) enzymes"/>
    <property type="match status" value="1"/>
</dbReference>
<evidence type="ECO:0000259" key="5">
    <source>
        <dbReference type="Pfam" id="PF01425"/>
    </source>
</evidence>
<comment type="caution">
    <text evidence="6">The sequence shown here is derived from an EMBL/GenBank/DDBJ whole genome shotgun (WGS) entry which is preliminary data.</text>
</comment>
<dbReference type="NCBIfam" id="NF005687">
    <property type="entry name" value="PRK07487.1"/>
    <property type="match status" value="1"/>
</dbReference>
<evidence type="ECO:0000256" key="1">
    <source>
        <dbReference type="ARBA" id="ARBA00003871"/>
    </source>
</evidence>
<sequence>MSEIWQMSATEMAQRIARRELSSAEVVNAHLARIDAVNPALNAITNILADEARAEAGQADRRLAAGEKVGPLHGVPFTVKENIDMAGLPTTWGVPALAQAVVPMDAPVVERMRAAGAIPIGRTNLPDMALRVHTVSSLHGLTRNPWHPERTAGGSSGGEASALASGMSPIGLGNDIGGSLRNPANACGIASIRPSAGRVPDAGFVPTQEHLLAVQLMNVQGPMARRIADVRLGLRVLMGAHPRDPWSIDAPFEGPPLARPLRVTVLAEPPGGSTHPAVATTVRRAAQALADAGYVVEEASPPRYEDAISCWARLIMGDFASVLEPLSQMMGADALAFLNVANQAVPPLAGAAAFSNLMVERDGVARAWSTFMAERPLLLSPTWTQLPFAHGFDSATPEGTAATMEMMRPVVPANLMGLPSACVPAGRDEATGLPIGVLVTGPRLREDLCLEAAEAIEARLGLKTPIDPVR</sequence>
<dbReference type="InterPro" id="IPR020556">
    <property type="entry name" value="Amidase_CS"/>
</dbReference>
<evidence type="ECO:0000256" key="2">
    <source>
        <dbReference type="ARBA" id="ARBA00009199"/>
    </source>
</evidence>
<protein>
    <recommendedName>
        <fullName evidence="3">Indoleacetamide hydrolase</fullName>
    </recommendedName>
</protein>
<evidence type="ECO:0000313" key="6">
    <source>
        <dbReference type="EMBL" id="MBR0798645.1"/>
    </source>
</evidence>
<keyword evidence="6" id="KW-0378">Hydrolase</keyword>
<proteinExistence type="inferred from homology"/>
<dbReference type="GO" id="GO:0004040">
    <property type="term" value="F:amidase activity"/>
    <property type="evidence" value="ECO:0007669"/>
    <property type="project" value="UniProtKB-EC"/>
</dbReference>
<dbReference type="RefSeq" id="WP_212493845.1">
    <property type="nucleotide sequence ID" value="NZ_JAFCJH010000029.1"/>
</dbReference>
<comment type="similarity">
    <text evidence="2">Belongs to the amidase family.</text>
</comment>
<gene>
    <name evidence="6" type="ORF">JQ615_24975</name>
</gene>
<reference evidence="7" key="1">
    <citation type="journal article" date="2021" name="ISME J.">
        <title>Evolutionary origin and ecological implication of a unique nif island in free-living Bradyrhizobium lineages.</title>
        <authorList>
            <person name="Tao J."/>
        </authorList>
    </citation>
    <scope>NUCLEOTIDE SEQUENCE [LARGE SCALE GENOMIC DNA]</scope>
    <source>
        <strain evidence="7">SZCCT0434</strain>
    </source>
</reference>
<dbReference type="PANTHER" id="PTHR11895:SF7">
    <property type="entry name" value="GLUTAMYL-TRNA(GLN) AMIDOTRANSFERASE SUBUNIT A, MITOCHONDRIAL"/>
    <property type="match status" value="1"/>
</dbReference>
<evidence type="ECO:0000256" key="4">
    <source>
        <dbReference type="SAM" id="MobiDB-lite"/>
    </source>
</evidence>
<dbReference type="InterPro" id="IPR023631">
    <property type="entry name" value="Amidase_dom"/>
</dbReference>
<dbReference type="Proteomes" id="UP001315278">
    <property type="component" value="Unassembled WGS sequence"/>
</dbReference>
<dbReference type="InterPro" id="IPR000120">
    <property type="entry name" value="Amidase"/>
</dbReference>
<dbReference type="InterPro" id="IPR036928">
    <property type="entry name" value="AS_sf"/>
</dbReference>
<dbReference type="Pfam" id="PF01425">
    <property type="entry name" value="Amidase"/>
    <property type="match status" value="1"/>
</dbReference>
<evidence type="ECO:0000256" key="3">
    <source>
        <dbReference type="ARBA" id="ARBA00021874"/>
    </source>
</evidence>
<organism evidence="6 7">
    <name type="scientific">Bradyrhizobium jicamae</name>
    <dbReference type="NCBI Taxonomy" id="280332"/>
    <lineage>
        <taxon>Bacteria</taxon>
        <taxon>Pseudomonadati</taxon>
        <taxon>Pseudomonadota</taxon>
        <taxon>Alphaproteobacteria</taxon>
        <taxon>Hyphomicrobiales</taxon>
        <taxon>Nitrobacteraceae</taxon>
        <taxon>Bradyrhizobium</taxon>
    </lineage>
</organism>